<feature type="region of interest" description="Disordered" evidence="1">
    <location>
        <begin position="26"/>
        <end position="198"/>
    </location>
</feature>
<accession>A0AB34JKT3</accession>
<gene>
    <name evidence="2" type="ORF">AB1Y20_021232</name>
</gene>
<feature type="compositionally biased region" description="Low complexity" evidence="1">
    <location>
        <begin position="252"/>
        <end position="265"/>
    </location>
</feature>
<evidence type="ECO:0008006" key="4">
    <source>
        <dbReference type="Google" id="ProtNLM"/>
    </source>
</evidence>
<feature type="region of interest" description="Disordered" evidence="1">
    <location>
        <begin position="227"/>
        <end position="265"/>
    </location>
</feature>
<feature type="compositionally biased region" description="Low complexity" evidence="1">
    <location>
        <begin position="77"/>
        <end position="86"/>
    </location>
</feature>
<protein>
    <recommendedName>
        <fullName evidence="4">Autophagy-related protein</fullName>
    </recommendedName>
</protein>
<dbReference type="EMBL" id="JBGBPQ010000007">
    <property type="protein sequence ID" value="KAL1521573.1"/>
    <property type="molecule type" value="Genomic_DNA"/>
</dbReference>
<evidence type="ECO:0000256" key="1">
    <source>
        <dbReference type="SAM" id="MobiDB-lite"/>
    </source>
</evidence>
<sequence>MANASDSTGCTPRLSSCSMAAPPQFVISVPLGEPPPKRVASNERPELMADDVAERRSPKTPRLDGDSDAPCSISARLALPEPLLPLDGEARKVPDESSGEASSDDADDSLQYMVQHRLAQQRSNKPQARLSTGSCARQSVSTSSPDRLESPAAASGTPDAEGYTMGSGRRGRRSTGSVGSLEACSPAPGTAGVGAVHTPASTLTRVGDEDEEAGGDEFYVVYSAAKSAERRVHGKHSRSVRQSTQRGYAIEARQAQRAAGQARAK</sequence>
<name>A0AB34JKT3_PRYPA</name>
<dbReference type="AlphaFoldDB" id="A0AB34JKT3"/>
<proteinExistence type="predicted"/>
<evidence type="ECO:0000313" key="3">
    <source>
        <dbReference type="Proteomes" id="UP001515480"/>
    </source>
</evidence>
<dbReference type="Proteomes" id="UP001515480">
    <property type="component" value="Unassembled WGS sequence"/>
</dbReference>
<feature type="compositionally biased region" description="Basic and acidic residues" evidence="1">
    <location>
        <begin position="40"/>
        <end position="65"/>
    </location>
</feature>
<comment type="caution">
    <text evidence="2">The sequence shown here is derived from an EMBL/GenBank/DDBJ whole genome shotgun (WGS) entry which is preliminary data.</text>
</comment>
<keyword evidence="3" id="KW-1185">Reference proteome</keyword>
<evidence type="ECO:0000313" key="2">
    <source>
        <dbReference type="EMBL" id="KAL1521573.1"/>
    </source>
</evidence>
<reference evidence="2 3" key="1">
    <citation type="journal article" date="2024" name="Science">
        <title>Giant polyketide synthase enzymes in the biosynthesis of giant marine polyether toxins.</title>
        <authorList>
            <person name="Fallon T.R."/>
            <person name="Shende V.V."/>
            <person name="Wierzbicki I.H."/>
            <person name="Pendleton A.L."/>
            <person name="Watervoot N.F."/>
            <person name="Auber R.P."/>
            <person name="Gonzalez D.J."/>
            <person name="Wisecaver J.H."/>
            <person name="Moore B.S."/>
        </authorList>
    </citation>
    <scope>NUCLEOTIDE SEQUENCE [LARGE SCALE GENOMIC DNA]</scope>
    <source>
        <strain evidence="2 3">12B1</strain>
    </source>
</reference>
<organism evidence="2 3">
    <name type="scientific">Prymnesium parvum</name>
    <name type="common">Toxic golden alga</name>
    <dbReference type="NCBI Taxonomy" id="97485"/>
    <lineage>
        <taxon>Eukaryota</taxon>
        <taxon>Haptista</taxon>
        <taxon>Haptophyta</taxon>
        <taxon>Prymnesiophyceae</taxon>
        <taxon>Prymnesiales</taxon>
        <taxon>Prymnesiaceae</taxon>
        <taxon>Prymnesium</taxon>
    </lineage>
</organism>
<feature type="compositionally biased region" description="Polar residues" evidence="1">
    <location>
        <begin position="118"/>
        <end position="145"/>
    </location>
</feature>